<dbReference type="AlphaFoldDB" id="A0A9P9YA37"/>
<dbReference type="PANTHER" id="PTHR46532">
    <property type="entry name" value="MALE FERTILITY FACTOR KL5"/>
    <property type="match status" value="1"/>
</dbReference>
<evidence type="ECO:0000256" key="8">
    <source>
        <dbReference type="ARBA" id="ARBA00023054"/>
    </source>
</evidence>
<evidence type="ECO:0000259" key="15">
    <source>
        <dbReference type="Pfam" id="PF12781"/>
    </source>
</evidence>
<evidence type="ECO:0000256" key="4">
    <source>
        <dbReference type="ARBA" id="ARBA00022701"/>
    </source>
</evidence>
<evidence type="ECO:0000256" key="3">
    <source>
        <dbReference type="ARBA" id="ARBA00022490"/>
    </source>
</evidence>
<dbReference type="InterPro" id="IPR024743">
    <property type="entry name" value="Dynein_HC_stalk"/>
</dbReference>
<dbReference type="InterPro" id="IPR041589">
    <property type="entry name" value="DNAH3_AAA_lid_1"/>
</dbReference>
<feature type="coiled-coil region" evidence="13">
    <location>
        <begin position="315"/>
        <end position="363"/>
    </location>
</feature>
<evidence type="ECO:0000256" key="9">
    <source>
        <dbReference type="ARBA" id="ARBA00023069"/>
    </source>
</evidence>
<dbReference type="GO" id="GO:0007018">
    <property type="term" value="P:microtubule-based movement"/>
    <property type="evidence" value="ECO:0007669"/>
    <property type="project" value="InterPro"/>
</dbReference>
<evidence type="ECO:0000256" key="7">
    <source>
        <dbReference type="ARBA" id="ARBA00023017"/>
    </source>
</evidence>
<dbReference type="Pfam" id="PF17857">
    <property type="entry name" value="AAA_lid_1"/>
    <property type="match status" value="1"/>
</dbReference>
<accession>A0A9P9YA37</accession>
<evidence type="ECO:0000313" key="20">
    <source>
        <dbReference type="Proteomes" id="UP001059596"/>
    </source>
</evidence>
<keyword evidence="10" id="KW-0505">Motor protein</keyword>
<evidence type="ECO:0000256" key="1">
    <source>
        <dbReference type="ARBA" id="ARBA00004430"/>
    </source>
</evidence>
<dbReference type="Gene3D" id="1.10.8.1220">
    <property type="match status" value="1"/>
</dbReference>
<dbReference type="Pfam" id="PF18199">
    <property type="entry name" value="Dynein_C"/>
    <property type="match status" value="1"/>
</dbReference>
<dbReference type="Pfam" id="PF18198">
    <property type="entry name" value="AAA_lid_11"/>
    <property type="match status" value="1"/>
</dbReference>
<dbReference type="InterPro" id="IPR042219">
    <property type="entry name" value="AAA_lid_11_sf"/>
</dbReference>
<keyword evidence="20" id="KW-1185">Reference proteome</keyword>
<keyword evidence="9" id="KW-0969">Cilium</keyword>
<evidence type="ECO:0000256" key="5">
    <source>
        <dbReference type="ARBA" id="ARBA00022741"/>
    </source>
</evidence>
<evidence type="ECO:0008006" key="21">
    <source>
        <dbReference type="Google" id="ProtNLM"/>
    </source>
</evidence>
<dbReference type="Gene3D" id="1.20.920.30">
    <property type="match status" value="1"/>
</dbReference>
<proteinExistence type="inferred from homology"/>
<evidence type="ECO:0000259" key="14">
    <source>
        <dbReference type="Pfam" id="PF12777"/>
    </source>
</evidence>
<evidence type="ECO:0000256" key="6">
    <source>
        <dbReference type="ARBA" id="ARBA00022840"/>
    </source>
</evidence>
<dbReference type="GO" id="GO:0005524">
    <property type="term" value="F:ATP binding"/>
    <property type="evidence" value="ECO:0007669"/>
    <property type="project" value="UniProtKB-KW"/>
</dbReference>
<dbReference type="GO" id="GO:0005858">
    <property type="term" value="C:axonemal dynein complex"/>
    <property type="evidence" value="ECO:0007669"/>
    <property type="project" value="TreeGrafter"/>
</dbReference>
<feature type="non-terminal residue" evidence="19">
    <location>
        <position position="846"/>
    </location>
</feature>
<dbReference type="Gene3D" id="1.10.8.720">
    <property type="entry name" value="Region D6 of dynein motor"/>
    <property type="match status" value="1"/>
</dbReference>
<evidence type="ECO:0000313" key="19">
    <source>
        <dbReference type="EMBL" id="KAI8033161.1"/>
    </source>
</evidence>
<evidence type="ECO:0000259" key="18">
    <source>
        <dbReference type="Pfam" id="PF18199"/>
    </source>
</evidence>
<dbReference type="GO" id="GO:0005874">
    <property type="term" value="C:microtubule"/>
    <property type="evidence" value="ECO:0007669"/>
    <property type="project" value="UniProtKB-KW"/>
</dbReference>
<dbReference type="InterPro" id="IPR041228">
    <property type="entry name" value="Dynein_C"/>
</dbReference>
<dbReference type="Pfam" id="PF12781">
    <property type="entry name" value="AAA_9"/>
    <property type="match status" value="2"/>
</dbReference>
<dbReference type="InterPro" id="IPR035706">
    <property type="entry name" value="AAA_9"/>
</dbReference>
<keyword evidence="6" id="KW-0067">ATP-binding</keyword>
<feature type="domain" description="Dynein heavy chain ATP-binding dynein motor region" evidence="15">
    <location>
        <begin position="414"/>
        <end position="510"/>
    </location>
</feature>
<feature type="domain" description="Dynein heavy chain AAA lid" evidence="17">
    <location>
        <begin position="683"/>
        <end position="733"/>
    </location>
</feature>
<dbReference type="Proteomes" id="UP001059596">
    <property type="component" value="Unassembled WGS sequence"/>
</dbReference>
<evidence type="ECO:0000256" key="12">
    <source>
        <dbReference type="ARBA" id="ARBA00023273"/>
    </source>
</evidence>
<keyword evidence="8 13" id="KW-0175">Coiled coil</keyword>
<protein>
    <recommendedName>
        <fullName evidence="21">Dynein heavy chain</fullName>
    </recommendedName>
</protein>
<dbReference type="EMBL" id="JAMKOV010000176">
    <property type="protein sequence ID" value="KAI8033161.1"/>
    <property type="molecule type" value="Genomic_DNA"/>
</dbReference>
<keyword evidence="5" id="KW-0547">Nucleotide-binding</keyword>
<keyword evidence="3" id="KW-0963">Cytoplasm</keyword>
<dbReference type="Pfam" id="PF12777">
    <property type="entry name" value="MT"/>
    <property type="match status" value="1"/>
</dbReference>
<dbReference type="FunFam" id="1.10.8.1220:FF:000001">
    <property type="entry name" value="Dynein axonemal heavy chain 5"/>
    <property type="match status" value="1"/>
</dbReference>
<comment type="subcellular location">
    <subcellularLocation>
        <location evidence="1">Cytoplasm</location>
        <location evidence="1">Cytoskeleton</location>
        <location evidence="1">Cilium axoneme</location>
    </subcellularLocation>
</comment>
<gene>
    <name evidence="19" type="ORF">M5D96_014083</name>
</gene>
<organism evidence="19 20">
    <name type="scientific">Drosophila gunungcola</name>
    <name type="common">fruit fly</name>
    <dbReference type="NCBI Taxonomy" id="103775"/>
    <lineage>
        <taxon>Eukaryota</taxon>
        <taxon>Metazoa</taxon>
        <taxon>Ecdysozoa</taxon>
        <taxon>Arthropoda</taxon>
        <taxon>Hexapoda</taxon>
        <taxon>Insecta</taxon>
        <taxon>Pterygota</taxon>
        <taxon>Neoptera</taxon>
        <taxon>Endopterygota</taxon>
        <taxon>Diptera</taxon>
        <taxon>Brachycera</taxon>
        <taxon>Muscomorpha</taxon>
        <taxon>Ephydroidea</taxon>
        <taxon>Drosophilidae</taxon>
        <taxon>Drosophila</taxon>
        <taxon>Sophophora</taxon>
    </lineage>
</organism>
<reference evidence="19" key="1">
    <citation type="journal article" date="2023" name="Genome Biol. Evol.">
        <title>Long-read-based Genome Assembly of Drosophila gunungcola Reveals Fewer Chemosensory Genes in Flower-breeding Species.</title>
        <authorList>
            <person name="Negi A."/>
            <person name="Liao B.Y."/>
            <person name="Yeh S.D."/>
        </authorList>
    </citation>
    <scope>NUCLEOTIDE SEQUENCE</scope>
    <source>
        <strain evidence="19">Sukarami</strain>
    </source>
</reference>
<evidence type="ECO:0000259" key="16">
    <source>
        <dbReference type="Pfam" id="PF17857"/>
    </source>
</evidence>
<feature type="domain" description="Dynein heavy chain coiled coil stalk" evidence="14">
    <location>
        <begin position="157"/>
        <end position="391"/>
    </location>
</feature>
<dbReference type="GO" id="GO:0051959">
    <property type="term" value="F:dynein light intermediate chain binding"/>
    <property type="evidence" value="ECO:0007669"/>
    <property type="project" value="InterPro"/>
</dbReference>
<dbReference type="InterPro" id="IPR026983">
    <property type="entry name" value="DHC"/>
</dbReference>
<evidence type="ECO:0000259" key="17">
    <source>
        <dbReference type="Pfam" id="PF18198"/>
    </source>
</evidence>
<dbReference type="PANTHER" id="PTHR46532:SF11">
    <property type="entry name" value="DYNEIN AXONEMAL HEAVY CHAIN 12"/>
    <property type="match status" value="1"/>
</dbReference>
<evidence type="ECO:0000256" key="10">
    <source>
        <dbReference type="ARBA" id="ARBA00023175"/>
    </source>
</evidence>
<keyword evidence="7" id="KW-0243">Dynein</keyword>
<keyword evidence="11" id="KW-0206">Cytoskeleton</keyword>
<feature type="domain" description="Dynein heavy chain ATP-binding dynein motor region" evidence="15">
    <location>
        <begin position="512"/>
        <end position="588"/>
    </location>
</feature>
<dbReference type="Gene3D" id="3.40.50.300">
    <property type="entry name" value="P-loop containing nucleotide triphosphate hydrolases"/>
    <property type="match status" value="2"/>
</dbReference>
<evidence type="ECO:0000256" key="2">
    <source>
        <dbReference type="ARBA" id="ARBA00008887"/>
    </source>
</evidence>
<dbReference type="InterPro" id="IPR041658">
    <property type="entry name" value="AAA_lid_11"/>
</dbReference>
<sequence length="846" mass="95653">GVLYANIETCPNSNQMIRLWIHECYRVYGDKLVDYTDISSFKKIFTDVVRKGIEGLNDEVIYAQPLIYCHFAKGLTDINVSDLKANIATLYLKAGVKTSACCFLMTDSEVAREQFLVLVNDLLASGDIHELFPDDEVENIVNAVRNEVKQLGIVDNRTENEKVSKERAFASKEEKNVRQIEEDVTAKAKLCEEDFLKAQPALLAAQEALNTLNKNNLTELKSFGSPPDAVVRKIPKDRSWKACRVLMGNVDKFLDNLINYDKKHIHPDIIKALQPYIQDPEFSPEKILAKSSAAAGLCSWVININRFYEPKERALLESEKELKDARDKLTALNQKLTELEEQLNALQMEYDEALAEKQKCQDEADKTAFTIDIANRLIGGLATEKIRWMESPPIPSTDGVDPFEMICDDAQIAEWNNQGLPSDRMSAENAAILVQSERYPLMIDPQLQGIKWVKTKYGAGLVILRLSQRNYLDQVERAVSNGSVLLIENIGENVDPVLNPLLGRQLIKKGTAQTTLINFTVTRDGLEDQLLAEVVKVERPDLEAMRTRLTQQQNHFKITLKFLEDDLLARLSSAGDNVLEDVTLINPIYQFSLKAFTVVFNNAMLKAPPAEKLKDRVENLIDSITFCSFVYTSRGLFEQDKLIFLTQMCIQILVNAGMMANIHKALDNFSDETLEMCSKETEFKAILFSLCYFHAVVAERRKFGPQGWNRSYPFNVGDLTISVYVLYNYLEANTRPRMAGGSGGGGESVSQEDIIKGIIEDLLDKTPTPFNILELMGRVEDRSPYIIVAFQECERMNNLMSELKRSLNELDLGLKGLHHVREPLSTAFSWKEPDGTLKWEQLLMPS</sequence>
<evidence type="ECO:0000256" key="13">
    <source>
        <dbReference type="SAM" id="Coils"/>
    </source>
</evidence>
<dbReference type="InterPro" id="IPR027417">
    <property type="entry name" value="P-loop_NTPase"/>
</dbReference>
<comment type="caution">
    <text evidence="19">The sequence shown here is derived from an EMBL/GenBank/DDBJ whole genome shotgun (WGS) entry which is preliminary data.</text>
</comment>
<dbReference type="GO" id="GO:0045505">
    <property type="term" value="F:dynein intermediate chain binding"/>
    <property type="evidence" value="ECO:0007669"/>
    <property type="project" value="InterPro"/>
</dbReference>
<feature type="domain" description="Dynein heavy chain 3 AAA+ lid" evidence="16">
    <location>
        <begin position="1"/>
        <end position="62"/>
    </location>
</feature>
<evidence type="ECO:0000256" key="11">
    <source>
        <dbReference type="ARBA" id="ARBA00023212"/>
    </source>
</evidence>
<feature type="domain" description="Dynein heavy chain C-terminal" evidence="18">
    <location>
        <begin position="734"/>
        <end position="826"/>
    </location>
</feature>
<keyword evidence="12" id="KW-0966">Cell projection</keyword>
<name>A0A9P9YA37_9MUSC</name>
<keyword evidence="4" id="KW-0493">Microtubule</keyword>
<dbReference type="Gene3D" id="1.20.920.20">
    <property type="match status" value="1"/>
</dbReference>
<comment type="similarity">
    <text evidence="2">Belongs to the dynein heavy chain family.</text>
</comment>